<keyword evidence="1" id="KW-0732">Signal</keyword>
<keyword evidence="3" id="KW-1185">Reference proteome</keyword>
<evidence type="ECO:0008006" key="4">
    <source>
        <dbReference type="Google" id="ProtNLM"/>
    </source>
</evidence>
<dbReference type="InParanoid" id="E4XV25"/>
<reference evidence="2" key="1">
    <citation type="journal article" date="2010" name="Science">
        <title>Plasticity of animal genome architecture unmasked by rapid evolution of a pelagic tunicate.</title>
        <authorList>
            <person name="Denoeud F."/>
            <person name="Henriet S."/>
            <person name="Mungpakdee S."/>
            <person name="Aury J.M."/>
            <person name="Da Silva C."/>
            <person name="Brinkmann H."/>
            <person name="Mikhaleva J."/>
            <person name="Olsen L.C."/>
            <person name="Jubin C."/>
            <person name="Canestro C."/>
            <person name="Bouquet J.M."/>
            <person name="Danks G."/>
            <person name="Poulain J."/>
            <person name="Campsteijn C."/>
            <person name="Adamski M."/>
            <person name="Cross I."/>
            <person name="Yadetie F."/>
            <person name="Muffato M."/>
            <person name="Louis A."/>
            <person name="Butcher S."/>
            <person name="Tsagkogeorga G."/>
            <person name="Konrad A."/>
            <person name="Singh S."/>
            <person name="Jensen M.F."/>
            <person name="Cong E.H."/>
            <person name="Eikeseth-Otteraa H."/>
            <person name="Noel B."/>
            <person name="Anthouard V."/>
            <person name="Porcel B.M."/>
            <person name="Kachouri-Lafond R."/>
            <person name="Nishino A."/>
            <person name="Ugolini M."/>
            <person name="Chourrout P."/>
            <person name="Nishida H."/>
            <person name="Aasland R."/>
            <person name="Huzurbazar S."/>
            <person name="Westhof E."/>
            <person name="Delsuc F."/>
            <person name="Lehrach H."/>
            <person name="Reinhardt R."/>
            <person name="Weissenbach J."/>
            <person name="Roy S.W."/>
            <person name="Artiguenave F."/>
            <person name="Postlethwait J.H."/>
            <person name="Manak J.R."/>
            <person name="Thompson E.M."/>
            <person name="Jaillon O."/>
            <person name="Du Pasquier L."/>
            <person name="Boudinot P."/>
            <person name="Liberles D.A."/>
            <person name="Volff J.N."/>
            <person name="Philippe H."/>
            <person name="Lenhard B."/>
            <person name="Roest Crollius H."/>
            <person name="Wincker P."/>
            <person name="Chourrout D."/>
        </authorList>
    </citation>
    <scope>NUCLEOTIDE SEQUENCE [LARGE SCALE GENOMIC DNA]</scope>
</reference>
<evidence type="ECO:0000256" key="1">
    <source>
        <dbReference type="SAM" id="SignalP"/>
    </source>
</evidence>
<proteinExistence type="predicted"/>
<organism evidence="2">
    <name type="scientific">Oikopleura dioica</name>
    <name type="common">Tunicate</name>
    <dbReference type="NCBI Taxonomy" id="34765"/>
    <lineage>
        <taxon>Eukaryota</taxon>
        <taxon>Metazoa</taxon>
        <taxon>Chordata</taxon>
        <taxon>Tunicata</taxon>
        <taxon>Appendicularia</taxon>
        <taxon>Copelata</taxon>
        <taxon>Oikopleuridae</taxon>
        <taxon>Oikopleura</taxon>
    </lineage>
</organism>
<accession>E4XV25</accession>
<name>E4XV25_OIKDI</name>
<evidence type="ECO:0000313" key="2">
    <source>
        <dbReference type="EMBL" id="CBY13556.1"/>
    </source>
</evidence>
<evidence type="ECO:0000313" key="3">
    <source>
        <dbReference type="Proteomes" id="UP000001307"/>
    </source>
</evidence>
<feature type="chain" id="PRO_5003191776" description="CUB domain-containing protein" evidence="1">
    <location>
        <begin position="19"/>
        <end position="214"/>
    </location>
</feature>
<dbReference type="AlphaFoldDB" id="E4XV25"/>
<dbReference type="Gene3D" id="2.60.120.290">
    <property type="entry name" value="Spermadhesin, CUB domain"/>
    <property type="match status" value="1"/>
</dbReference>
<dbReference type="EMBL" id="FN653197">
    <property type="protein sequence ID" value="CBY13556.1"/>
    <property type="molecule type" value="Genomic_DNA"/>
</dbReference>
<gene>
    <name evidence="2" type="ORF">GSOID_T00005350001</name>
</gene>
<dbReference type="OrthoDB" id="10492550at2759"/>
<sequence length="214" mass="24305">MISKLLFCFFFTVPKCFASIPSVEEASSLVKFGPGTLSQCENFRESTAKSSDGATVNVIESNHPYSDDEHCVQVVGDENCSKIKFQITHFAVEDEDPEDDYRHGDGITHCEFDAFQMSWKDNGTTGRLCETITKNGMSRRQGRDSDYEGNDPEELGFYNEWNTIDGSWFAIFFSSDNGRTFYGFRVEWMCAMKIEDNQDDNSAIDQTGTAFIYF</sequence>
<protein>
    <recommendedName>
        <fullName evidence="4">CUB domain-containing protein</fullName>
    </recommendedName>
</protein>
<feature type="signal peptide" evidence="1">
    <location>
        <begin position="1"/>
        <end position="18"/>
    </location>
</feature>
<dbReference type="InterPro" id="IPR035914">
    <property type="entry name" value="Sperma_CUB_dom_sf"/>
</dbReference>
<dbReference type="Proteomes" id="UP000001307">
    <property type="component" value="Unassembled WGS sequence"/>
</dbReference>